<dbReference type="InterPro" id="IPR013087">
    <property type="entry name" value="Znf_C2H2_type"/>
</dbReference>
<dbReference type="OrthoDB" id="3269380at2759"/>
<dbReference type="STRING" id="78915.A0A4P9XKC0"/>
<dbReference type="EMBL" id="KZ992923">
    <property type="protein sequence ID" value="RKP06243.1"/>
    <property type="molecule type" value="Genomic_DNA"/>
</dbReference>
<evidence type="ECO:0000256" key="5">
    <source>
        <dbReference type="PROSITE-ProRule" id="PRU00042"/>
    </source>
</evidence>
<protein>
    <recommendedName>
        <fullName evidence="6">C2H2-type domain-containing protein</fullName>
    </recommendedName>
</protein>
<keyword evidence="1" id="KW-0479">Metal-binding</keyword>
<dbReference type="PANTHER" id="PTHR23057:SF0">
    <property type="entry name" value="JUXTAPOSED WITH ANOTHER ZINC FINGER PROTEIN 1"/>
    <property type="match status" value="1"/>
</dbReference>
<sequence>MPAPIDIVLTQKQQQQQQQQQQVQQQQQAASLAAGSLGRDSLFDYYDLSPAFADSSESSSEDDYYPHDLEANFCRDFSCCGLILRDLHDLLQHYEECHVRFEEDDPAALVTGVGYLDGWQTDESRPGSPRDVNRSFNNTAMLKRQQQQMTAAAAAALSNGISLSDVYGQQTGALGQLPLDTVSPALDTALLGRKRTASAMTGVEAMSNKRVSLGSGMAASVQPSSRMVQPQQQQTFVDDELLLAALLQLGGEEAFGDALLLQQQLLMNNNRASLTSPMAPATASPVAVTPASMPAAIAPQPIAPAAIVTPVGSLAAQRAQLAPQPVKPQQLHQQPMMANGTLPTARGVGVTAATPVGATPTRMARDPSAERPYRCSVPGCDKSYKNANGLKYHNLHGHCNGNAAASAHATHSAGMAAHGTTHAHGVAGNEPHRSQIKPYRCTIPDCGKSYKNLNGLKYHVEHAHPGAIALPLGKKAHVKAAAAVIAQAQERLQMATIKAVVVPANMVANLNFGNDTSAATGGMTIVEGTVGMQAGATASAAAMNANEVVDVMTVDDLPLAQPLPASLAC</sequence>
<evidence type="ECO:0000313" key="8">
    <source>
        <dbReference type="Proteomes" id="UP000271241"/>
    </source>
</evidence>
<dbReference type="GO" id="GO:0008270">
    <property type="term" value="F:zinc ion binding"/>
    <property type="evidence" value="ECO:0007669"/>
    <property type="project" value="UniProtKB-KW"/>
</dbReference>
<proteinExistence type="predicted"/>
<feature type="domain" description="C2H2-type" evidence="6">
    <location>
        <begin position="373"/>
        <end position="403"/>
    </location>
</feature>
<dbReference type="AlphaFoldDB" id="A0A4P9XKC0"/>
<dbReference type="Gene3D" id="3.30.160.60">
    <property type="entry name" value="Classic Zinc Finger"/>
    <property type="match status" value="2"/>
</dbReference>
<dbReference type="Proteomes" id="UP000271241">
    <property type="component" value="Unassembled WGS sequence"/>
</dbReference>
<evidence type="ECO:0000256" key="3">
    <source>
        <dbReference type="ARBA" id="ARBA00022771"/>
    </source>
</evidence>
<dbReference type="GO" id="GO:0005634">
    <property type="term" value="C:nucleus"/>
    <property type="evidence" value="ECO:0007669"/>
    <property type="project" value="TreeGrafter"/>
</dbReference>
<dbReference type="PROSITE" id="PS50157">
    <property type="entry name" value="ZINC_FINGER_C2H2_2"/>
    <property type="match status" value="2"/>
</dbReference>
<name>A0A4P9XKC0_9FUNG</name>
<evidence type="ECO:0000313" key="7">
    <source>
        <dbReference type="EMBL" id="RKP06243.1"/>
    </source>
</evidence>
<evidence type="ECO:0000256" key="1">
    <source>
        <dbReference type="ARBA" id="ARBA00022723"/>
    </source>
</evidence>
<keyword evidence="2" id="KW-0677">Repeat</keyword>
<dbReference type="PROSITE" id="PS00028">
    <property type="entry name" value="ZINC_FINGER_C2H2_1"/>
    <property type="match status" value="2"/>
</dbReference>
<evidence type="ECO:0000256" key="4">
    <source>
        <dbReference type="ARBA" id="ARBA00022833"/>
    </source>
</evidence>
<dbReference type="InterPro" id="IPR051580">
    <property type="entry name" value="ZnF-Chromatin_assoc"/>
</dbReference>
<accession>A0A4P9XKC0</accession>
<feature type="domain" description="C2H2-type" evidence="6">
    <location>
        <begin position="439"/>
        <end position="469"/>
    </location>
</feature>
<keyword evidence="3 5" id="KW-0863">Zinc-finger</keyword>
<evidence type="ECO:0000256" key="2">
    <source>
        <dbReference type="ARBA" id="ARBA00022737"/>
    </source>
</evidence>
<gene>
    <name evidence="7" type="ORF">THASP1DRAFT_31937</name>
</gene>
<dbReference type="PANTHER" id="PTHR23057">
    <property type="entry name" value="JUXTAPOSED WITH ANOTHER ZINC FINGER PROTEIN 1"/>
    <property type="match status" value="1"/>
</dbReference>
<keyword evidence="8" id="KW-1185">Reference proteome</keyword>
<organism evidence="7 8">
    <name type="scientific">Thamnocephalis sphaerospora</name>
    <dbReference type="NCBI Taxonomy" id="78915"/>
    <lineage>
        <taxon>Eukaryota</taxon>
        <taxon>Fungi</taxon>
        <taxon>Fungi incertae sedis</taxon>
        <taxon>Zoopagomycota</taxon>
        <taxon>Zoopagomycotina</taxon>
        <taxon>Zoopagomycetes</taxon>
        <taxon>Zoopagales</taxon>
        <taxon>Sigmoideomycetaceae</taxon>
        <taxon>Thamnocephalis</taxon>
    </lineage>
</organism>
<dbReference type="SUPFAM" id="SSF57667">
    <property type="entry name" value="beta-beta-alpha zinc fingers"/>
    <property type="match status" value="1"/>
</dbReference>
<evidence type="ECO:0000259" key="6">
    <source>
        <dbReference type="PROSITE" id="PS50157"/>
    </source>
</evidence>
<keyword evidence="4" id="KW-0862">Zinc</keyword>
<dbReference type="SMART" id="SM00355">
    <property type="entry name" value="ZnF_C2H2"/>
    <property type="match status" value="2"/>
</dbReference>
<dbReference type="InterPro" id="IPR036236">
    <property type="entry name" value="Znf_C2H2_sf"/>
</dbReference>
<reference evidence="8" key="1">
    <citation type="journal article" date="2018" name="Nat. Microbiol.">
        <title>Leveraging single-cell genomics to expand the fungal tree of life.</title>
        <authorList>
            <person name="Ahrendt S.R."/>
            <person name="Quandt C.A."/>
            <person name="Ciobanu D."/>
            <person name="Clum A."/>
            <person name="Salamov A."/>
            <person name="Andreopoulos B."/>
            <person name="Cheng J.F."/>
            <person name="Woyke T."/>
            <person name="Pelin A."/>
            <person name="Henrissat B."/>
            <person name="Reynolds N.K."/>
            <person name="Benny G.L."/>
            <person name="Smith M.E."/>
            <person name="James T.Y."/>
            <person name="Grigoriev I.V."/>
        </authorList>
    </citation>
    <scope>NUCLEOTIDE SEQUENCE [LARGE SCALE GENOMIC DNA]</scope>
    <source>
        <strain evidence="8">RSA 1356</strain>
    </source>
</reference>